<sequence length="1598" mass="183083">MVKGKREQSRSLALKAKNESSDKESSTSDSEDKEYVMAVRDFKKFFKRRGMFVRQSRDERKSFQRSKDDKNGKSKRNCFRCGDPNHLIRKCPKPPRSKNQRDFVGGTWNDNGKDKEKKTKDETCLVAQASNEQLIHRIHQLDMTYRPFHSEQRAASELLENDCIGSVTTWEDLVEKFVQKFYQPSYDNEEINAEEDDDSDDIADNFKIEGNLVDYETPLCKAFNDFNYLLKINTDLFTFDIQGIRTYEEYEVNNPVTRDLEGPLLDNGVPYQLCDHICEPYRFKNGVTKWPMCSSDIDGFCNGEELLGMVPQDYDVSSAIPRSFIHVVYAISLSLYPFTERYAQPYFFSCLIRQEIWLRVQQMMKGSDIGIQEKKAELFNELERFTSTEGGSIESHYHRFSKLMNYFKRNKHFPKKIASNLKFLNNLQPEWSRHVTIVHQTKDLHTADYTQLYDFLKYNQKEVDELIAKRFAKAQDPLALMGNSNNPFNYPVFHPDLPSSTNQNGNRNVVTTRVKGNTIENNGNQVRCYNCRGLCHLSRNCTVRPRRRDAAYLQTQLLIAQKEEARIQLQAEEFDLMQASTSGTQRDKAPVYDSDGSTEVQLHDNFYDDEIFNIFTQEEQYTELFEPIPEPHQEQQNDSNVTFAVSSVKQGRGTIEQHPANVEETRVLYDSLYNNLATEVEKVNSINRKLRETNANLTTKLARYKNQEKCFEISQEKHDKLERCYQQSIYQEQCLTKKINALHLSSDITTKTRRPQPRSNTKNDRAPSASKSSSIKNKEVKVEDHPRNLRLSKNKKHMSSECNSIKLAIWNDKYEIVCAMCNQCSITENHDVCVLNYVNGMNSRSKKQKVNVSNIANQTTQKAQIWKPKNVGSKERLASPNPSKLRMRLRWSPTGKMFDIQGKLVASNESNGDNAYTPNPQEPTIKRFLSSTFSLGMLSKYVCAIATACYTQNRSTIHRQFDKTPYDLINDRKPDILFLHVFGALCYPKNDREDIGKLGAKGLDHPYAPSTITTQKPTEGELDLLFEAIYDDHVGGQPSAAPRTVAAAQAPQFKRLDVWVLVPPPDNIKPLTLKWLFKNKHDEENTVIRNKTRLVVRGYRQEEGIDFDESFAPVARMKAIRIFLAYATHKSFTVFQMDVKTAFLHGALKEDVSKERKGIVPTKMELVLEQSQQGTSHEVPSVLSLLLDQDLAIGNGGLPPYLLHLEGLVSILRTELLSNPSEIVALKLMKKMTDIYFTRVTKNAESIFSLSPRQMALWTSQREDHTSDGLRTVPISGLGQTMNDKTYRCVLCYWLAGKEVDIGLDGGRDKPLRPADILLYSWDGGLDMCVDLTGSSPLTQTGMVDFVLGRTVIDDAQRKRDKYMAKCAAIGYGFIPFSFSFWGKSKLEVAEKATMNERSLEDKYDIVRSIGEECIQDEELWDLLKRIPHPICYDGFEPSGRMHIERGVMKTINVNKLTSAGCEKTLNSFGLLMRSIKEHNNIGIWCSQIMGRNEKDDLTAAQILYPLMQCADAFFLKYRCGYLMIQFKNRVFSSYEELVADYAKGDLHLADLKPALSKALNEILQPVRDHFENDENAKALLEKVKGVTKLQNDASAFE</sequence>
<accession>A0A6L2JME4</accession>
<dbReference type="Gene3D" id="1.10.240.10">
    <property type="entry name" value="Tyrosyl-Transfer RNA Synthetase"/>
    <property type="match status" value="1"/>
</dbReference>
<gene>
    <name evidence="8" type="ORF">Tci_010186</name>
</gene>
<dbReference type="GO" id="GO:0003676">
    <property type="term" value="F:nucleic acid binding"/>
    <property type="evidence" value="ECO:0007669"/>
    <property type="project" value="InterPro"/>
</dbReference>
<dbReference type="InterPro" id="IPR013103">
    <property type="entry name" value="RVT_2"/>
</dbReference>
<dbReference type="GO" id="GO:0004831">
    <property type="term" value="F:tyrosine-tRNA ligase activity"/>
    <property type="evidence" value="ECO:0007669"/>
    <property type="project" value="UniProtKB-EC"/>
</dbReference>
<evidence type="ECO:0000259" key="7">
    <source>
        <dbReference type="PROSITE" id="PS50158"/>
    </source>
</evidence>
<dbReference type="SUPFAM" id="SSF57756">
    <property type="entry name" value="Retrovirus zinc finger-like domains"/>
    <property type="match status" value="1"/>
</dbReference>
<feature type="region of interest" description="Disordered" evidence="6">
    <location>
        <begin position="1"/>
        <end position="33"/>
    </location>
</feature>
<feature type="coiled-coil region" evidence="5">
    <location>
        <begin position="673"/>
        <end position="707"/>
    </location>
</feature>
<feature type="compositionally biased region" description="Basic and acidic residues" evidence="6">
    <location>
        <begin position="111"/>
        <end position="120"/>
    </location>
</feature>
<keyword evidence="4" id="KW-0862">Zinc</keyword>
<reference evidence="8" key="1">
    <citation type="journal article" date="2019" name="Sci. Rep.">
        <title>Draft genome of Tanacetum cinerariifolium, the natural source of mosquito coil.</title>
        <authorList>
            <person name="Yamashiro T."/>
            <person name="Shiraishi A."/>
            <person name="Satake H."/>
            <person name="Nakayama K."/>
        </authorList>
    </citation>
    <scope>NUCLEOTIDE SEQUENCE</scope>
</reference>
<evidence type="ECO:0000256" key="6">
    <source>
        <dbReference type="SAM" id="MobiDB-lite"/>
    </source>
</evidence>
<dbReference type="PROSITE" id="PS50158">
    <property type="entry name" value="ZF_CCHC"/>
    <property type="match status" value="1"/>
</dbReference>
<dbReference type="InterPro" id="IPR001878">
    <property type="entry name" value="Znf_CCHC"/>
</dbReference>
<evidence type="ECO:0000256" key="5">
    <source>
        <dbReference type="SAM" id="Coils"/>
    </source>
</evidence>
<dbReference type="EC" id="6.1.1.1" evidence="1"/>
<evidence type="ECO:0000256" key="3">
    <source>
        <dbReference type="ARBA" id="ARBA00048248"/>
    </source>
</evidence>
<proteinExistence type="predicted"/>
<comment type="caution">
    <text evidence="8">The sequence shown here is derived from an EMBL/GenBank/DDBJ whole genome shotgun (WGS) entry which is preliminary data.</text>
</comment>
<evidence type="ECO:0000313" key="8">
    <source>
        <dbReference type="EMBL" id="GEU38208.1"/>
    </source>
</evidence>
<dbReference type="InterPro" id="IPR014729">
    <property type="entry name" value="Rossmann-like_a/b/a_fold"/>
</dbReference>
<dbReference type="Pfam" id="PF07727">
    <property type="entry name" value="RVT_2"/>
    <property type="match status" value="1"/>
</dbReference>
<keyword evidence="4" id="KW-0479">Metal-binding</keyword>
<feature type="domain" description="CCHC-type" evidence="7">
    <location>
        <begin position="78"/>
        <end position="93"/>
    </location>
</feature>
<evidence type="ECO:0000256" key="1">
    <source>
        <dbReference type="ARBA" id="ARBA00013160"/>
    </source>
</evidence>
<keyword evidence="4" id="KW-0863">Zinc-finger</keyword>
<feature type="compositionally biased region" description="Basic and acidic residues" evidence="6">
    <location>
        <begin position="776"/>
        <end position="787"/>
    </location>
</feature>
<dbReference type="PANTHER" id="PTHR46264:SF4">
    <property type="entry name" value="TYROSINE--TRNA LIGASE, CYTOPLASMIC"/>
    <property type="match status" value="1"/>
</dbReference>
<dbReference type="SUPFAM" id="SSF52374">
    <property type="entry name" value="Nucleotidylyl transferase"/>
    <property type="match status" value="1"/>
</dbReference>
<feature type="region of interest" description="Disordered" evidence="6">
    <location>
        <begin position="91"/>
        <end position="120"/>
    </location>
</feature>
<protein>
    <recommendedName>
        <fullName evidence="1">tyrosine--tRNA ligase</fullName>
        <ecNumber evidence="1">6.1.1.1</ecNumber>
    </recommendedName>
    <alternativeName>
        <fullName evidence="2">Tyrosyl-tRNA synthetase</fullName>
    </alternativeName>
</protein>
<name>A0A6L2JME4_TANCI</name>
<dbReference type="PANTHER" id="PTHR46264">
    <property type="entry name" value="TYROSINE-TRNA LIGASE"/>
    <property type="match status" value="1"/>
</dbReference>
<keyword evidence="5" id="KW-0175">Coiled coil</keyword>
<feature type="compositionally biased region" description="Basic and acidic residues" evidence="6">
    <location>
        <begin position="16"/>
        <end position="26"/>
    </location>
</feature>
<dbReference type="GO" id="GO:0008270">
    <property type="term" value="F:zinc ion binding"/>
    <property type="evidence" value="ECO:0007669"/>
    <property type="project" value="UniProtKB-KW"/>
</dbReference>
<evidence type="ECO:0000256" key="2">
    <source>
        <dbReference type="ARBA" id="ARBA00033323"/>
    </source>
</evidence>
<organism evidence="8">
    <name type="scientific">Tanacetum cinerariifolium</name>
    <name type="common">Dalmatian daisy</name>
    <name type="synonym">Chrysanthemum cinerariifolium</name>
    <dbReference type="NCBI Taxonomy" id="118510"/>
    <lineage>
        <taxon>Eukaryota</taxon>
        <taxon>Viridiplantae</taxon>
        <taxon>Streptophyta</taxon>
        <taxon>Embryophyta</taxon>
        <taxon>Tracheophyta</taxon>
        <taxon>Spermatophyta</taxon>
        <taxon>Magnoliopsida</taxon>
        <taxon>eudicotyledons</taxon>
        <taxon>Gunneridae</taxon>
        <taxon>Pentapetalae</taxon>
        <taxon>asterids</taxon>
        <taxon>campanulids</taxon>
        <taxon>Asterales</taxon>
        <taxon>Asteraceae</taxon>
        <taxon>Asteroideae</taxon>
        <taxon>Anthemideae</taxon>
        <taxon>Anthemidinae</taxon>
        <taxon>Tanacetum</taxon>
    </lineage>
</organism>
<dbReference type="InterPro" id="IPR036875">
    <property type="entry name" value="Znf_CCHC_sf"/>
</dbReference>
<feature type="region of interest" description="Disordered" evidence="6">
    <location>
        <begin position="746"/>
        <end position="795"/>
    </location>
</feature>
<feature type="region of interest" description="Disordered" evidence="6">
    <location>
        <begin position="54"/>
        <end position="77"/>
    </location>
</feature>
<dbReference type="InterPro" id="IPR050489">
    <property type="entry name" value="Tyr-tRNA_synthase"/>
</dbReference>
<dbReference type="GO" id="GO:0005737">
    <property type="term" value="C:cytoplasm"/>
    <property type="evidence" value="ECO:0007669"/>
    <property type="project" value="TreeGrafter"/>
</dbReference>
<dbReference type="EMBL" id="BKCJ010001024">
    <property type="protein sequence ID" value="GEU38208.1"/>
    <property type="molecule type" value="Genomic_DNA"/>
</dbReference>
<evidence type="ECO:0000256" key="4">
    <source>
        <dbReference type="PROSITE-ProRule" id="PRU00047"/>
    </source>
</evidence>
<comment type="catalytic activity">
    <reaction evidence="3">
        <text>tRNA(Tyr) + L-tyrosine + ATP = L-tyrosyl-tRNA(Tyr) + AMP + diphosphate + H(+)</text>
        <dbReference type="Rhea" id="RHEA:10220"/>
        <dbReference type="Rhea" id="RHEA-COMP:9706"/>
        <dbReference type="Rhea" id="RHEA-COMP:9707"/>
        <dbReference type="ChEBI" id="CHEBI:15378"/>
        <dbReference type="ChEBI" id="CHEBI:30616"/>
        <dbReference type="ChEBI" id="CHEBI:33019"/>
        <dbReference type="ChEBI" id="CHEBI:58315"/>
        <dbReference type="ChEBI" id="CHEBI:78442"/>
        <dbReference type="ChEBI" id="CHEBI:78536"/>
        <dbReference type="ChEBI" id="CHEBI:456215"/>
        <dbReference type="EC" id="6.1.1.1"/>
    </reaction>
</comment>
<dbReference type="GO" id="GO:0006437">
    <property type="term" value="P:tyrosyl-tRNA aminoacylation"/>
    <property type="evidence" value="ECO:0007669"/>
    <property type="project" value="TreeGrafter"/>
</dbReference>
<feature type="compositionally biased region" description="Basic and acidic residues" evidence="6">
    <location>
        <begin position="55"/>
        <end position="72"/>
    </location>
</feature>
<dbReference type="Gene3D" id="3.40.50.620">
    <property type="entry name" value="HUPs"/>
    <property type="match status" value="2"/>
</dbReference>
<dbReference type="SMART" id="SM00343">
    <property type="entry name" value="ZnF_C2HC"/>
    <property type="match status" value="2"/>
</dbReference>